<accession>A0A846WTD4</accession>
<keyword evidence="10" id="KW-0813">Transport</keyword>
<evidence type="ECO:0000313" key="13">
    <source>
        <dbReference type="Proteomes" id="UP000563898"/>
    </source>
</evidence>
<keyword evidence="2 10" id="KW-1003">Cell membrane</keyword>
<keyword evidence="10" id="KW-0915">Sodium</keyword>
<dbReference type="Proteomes" id="UP000563898">
    <property type="component" value="Unassembled WGS sequence"/>
</dbReference>
<dbReference type="PANTHER" id="PTHR28259">
    <property type="entry name" value="FLUORIDE EXPORT PROTEIN 1-RELATED"/>
    <property type="match status" value="1"/>
</dbReference>
<protein>
    <recommendedName>
        <fullName evidence="10">Fluoride-specific ion channel FluC</fullName>
    </recommendedName>
</protein>
<keyword evidence="6 10" id="KW-0407">Ion channel</keyword>
<evidence type="ECO:0000256" key="3">
    <source>
        <dbReference type="ARBA" id="ARBA00022692"/>
    </source>
</evidence>
<feature type="transmembrane region" description="Helical" evidence="10">
    <location>
        <begin position="134"/>
        <end position="159"/>
    </location>
</feature>
<keyword evidence="5 10" id="KW-0472">Membrane</keyword>
<comment type="catalytic activity">
    <reaction evidence="8">
        <text>fluoride(in) = fluoride(out)</text>
        <dbReference type="Rhea" id="RHEA:76159"/>
        <dbReference type="ChEBI" id="CHEBI:17051"/>
    </reaction>
    <physiologicalReaction direction="left-to-right" evidence="8">
        <dbReference type="Rhea" id="RHEA:76160"/>
    </physiologicalReaction>
</comment>
<keyword evidence="10" id="KW-0406">Ion transport</keyword>
<evidence type="ECO:0000256" key="11">
    <source>
        <dbReference type="SAM" id="MobiDB-lite"/>
    </source>
</evidence>
<comment type="similarity">
    <text evidence="7 10">Belongs to the fluoride channel Fluc/FEX (TC 1.A.43) family.</text>
</comment>
<evidence type="ECO:0000256" key="2">
    <source>
        <dbReference type="ARBA" id="ARBA00022475"/>
    </source>
</evidence>
<dbReference type="GO" id="GO:0062054">
    <property type="term" value="F:fluoride channel activity"/>
    <property type="evidence" value="ECO:0007669"/>
    <property type="project" value="UniProtKB-UniRule"/>
</dbReference>
<organism evidence="12 13">
    <name type="scientific">Gordonia polyisoprenivorans</name>
    <dbReference type="NCBI Taxonomy" id="84595"/>
    <lineage>
        <taxon>Bacteria</taxon>
        <taxon>Bacillati</taxon>
        <taxon>Actinomycetota</taxon>
        <taxon>Actinomycetes</taxon>
        <taxon>Mycobacteriales</taxon>
        <taxon>Gordoniaceae</taxon>
        <taxon>Gordonia</taxon>
    </lineage>
</organism>
<keyword evidence="4 10" id="KW-1133">Transmembrane helix</keyword>
<feature type="binding site" evidence="10">
    <location>
        <position position="112"/>
    </location>
    <ligand>
        <name>Na(+)</name>
        <dbReference type="ChEBI" id="CHEBI:29101"/>
        <note>structural</note>
    </ligand>
</feature>
<comment type="function">
    <text evidence="9 10">Fluoride-specific ion channel. Important for reducing fluoride concentration in the cell, thus reducing its toxicity.</text>
</comment>
<dbReference type="NCBIfam" id="TIGR00494">
    <property type="entry name" value="crcB"/>
    <property type="match status" value="1"/>
</dbReference>
<dbReference type="Pfam" id="PF02537">
    <property type="entry name" value="CRCB"/>
    <property type="match status" value="1"/>
</dbReference>
<name>A0A846WTD4_9ACTN</name>
<dbReference type="GO" id="GO:0005886">
    <property type="term" value="C:plasma membrane"/>
    <property type="evidence" value="ECO:0007669"/>
    <property type="project" value="UniProtKB-SubCell"/>
</dbReference>
<reference evidence="12 13" key="1">
    <citation type="submission" date="2020-04" db="EMBL/GenBank/DDBJ databases">
        <title>MicrobeNet Type strains.</title>
        <authorList>
            <person name="Nicholson A.C."/>
        </authorList>
    </citation>
    <scope>NUCLEOTIDE SEQUENCE [LARGE SCALE GENOMIC DNA]</scope>
    <source>
        <strain evidence="12 13">ATCC BAA-14</strain>
    </source>
</reference>
<comment type="subcellular location">
    <subcellularLocation>
        <location evidence="1 10">Cell membrane</location>
        <topology evidence="1 10">Multi-pass membrane protein</topology>
    </subcellularLocation>
</comment>
<dbReference type="AlphaFoldDB" id="A0A846WTD4"/>
<evidence type="ECO:0000256" key="7">
    <source>
        <dbReference type="ARBA" id="ARBA00035120"/>
    </source>
</evidence>
<keyword evidence="3 10" id="KW-0812">Transmembrane</keyword>
<evidence type="ECO:0000256" key="5">
    <source>
        <dbReference type="ARBA" id="ARBA00023136"/>
    </source>
</evidence>
<evidence type="ECO:0000256" key="10">
    <source>
        <dbReference type="HAMAP-Rule" id="MF_00454"/>
    </source>
</evidence>
<comment type="activity regulation">
    <text evidence="10">Na(+) is not transported, but it plays an essential structural role and its presence is essential for fluoride channel function.</text>
</comment>
<dbReference type="GO" id="GO:0046872">
    <property type="term" value="F:metal ion binding"/>
    <property type="evidence" value="ECO:0007669"/>
    <property type="project" value="UniProtKB-KW"/>
</dbReference>
<dbReference type="RefSeq" id="WP_006372904.1">
    <property type="nucleotide sequence ID" value="NZ_JAAXPC010000014.1"/>
</dbReference>
<feature type="binding site" evidence="10">
    <location>
        <position position="109"/>
    </location>
    <ligand>
        <name>Na(+)</name>
        <dbReference type="ChEBI" id="CHEBI:29101"/>
        <note>structural</note>
    </ligand>
</feature>
<dbReference type="PANTHER" id="PTHR28259:SF1">
    <property type="entry name" value="FLUORIDE EXPORT PROTEIN 1-RELATED"/>
    <property type="match status" value="1"/>
</dbReference>
<dbReference type="GO" id="GO:0140114">
    <property type="term" value="P:cellular detoxification of fluoride"/>
    <property type="evidence" value="ECO:0007669"/>
    <property type="project" value="UniProtKB-UniRule"/>
</dbReference>
<dbReference type="InterPro" id="IPR003691">
    <property type="entry name" value="FluC"/>
</dbReference>
<evidence type="ECO:0000256" key="6">
    <source>
        <dbReference type="ARBA" id="ARBA00023303"/>
    </source>
</evidence>
<comment type="caution">
    <text evidence="12">The sequence shown here is derived from an EMBL/GenBank/DDBJ whole genome shotgun (WGS) entry which is preliminary data.</text>
</comment>
<feature type="transmembrane region" description="Helical" evidence="10">
    <location>
        <begin position="101"/>
        <end position="119"/>
    </location>
</feature>
<feature type="transmembrane region" description="Helical" evidence="10">
    <location>
        <begin position="65"/>
        <end position="89"/>
    </location>
</feature>
<evidence type="ECO:0000256" key="1">
    <source>
        <dbReference type="ARBA" id="ARBA00004651"/>
    </source>
</evidence>
<evidence type="ECO:0000313" key="12">
    <source>
        <dbReference type="EMBL" id="NKY04010.1"/>
    </source>
</evidence>
<dbReference type="EMBL" id="JAAXPC010000014">
    <property type="protein sequence ID" value="NKY04010.1"/>
    <property type="molecule type" value="Genomic_DNA"/>
</dbReference>
<sequence length="167" mass="16996">MGAPPHPEPTSNPPAPRPVDPDSPAPRPLHLQPGALALVFLGGIAGTGMRYLLEELFPAHGTGWPWATFGINLSGSLVLGALLEVLALAGPDEGWRRRVRVLVGTGFCGSYTTYSSFALETAQLGHHGAPGTAIAYAAVSVVGGILCAWAGIALAGAALRGRGGEVA</sequence>
<dbReference type="HAMAP" id="MF_00454">
    <property type="entry name" value="FluC"/>
    <property type="match status" value="1"/>
</dbReference>
<gene>
    <name evidence="10 12" type="primary">crcB</name>
    <name evidence="10" type="synonym">fluC</name>
    <name evidence="12" type="ORF">HGA05_20790</name>
</gene>
<evidence type="ECO:0000256" key="9">
    <source>
        <dbReference type="ARBA" id="ARBA00049940"/>
    </source>
</evidence>
<feature type="region of interest" description="Disordered" evidence="11">
    <location>
        <begin position="1"/>
        <end position="27"/>
    </location>
</feature>
<proteinExistence type="inferred from homology"/>
<evidence type="ECO:0000256" key="8">
    <source>
        <dbReference type="ARBA" id="ARBA00035585"/>
    </source>
</evidence>
<keyword evidence="10" id="KW-0479">Metal-binding</keyword>
<evidence type="ECO:0000256" key="4">
    <source>
        <dbReference type="ARBA" id="ARBA00022989"/>
    </source>
</evidence>